<name>A0A0C5BQX9_9ARCH</name>
<organism evidence="1 2">
    <name type="scientific">Nitrosopumilus piranensis</name>
    <dbReference type="NCBI Taxonomy" id="1582439"/>
    <lineage>
        <taxon>Archaea</taxon>
        <taxon>Nitrososphaerota</taxon>
        <taxon>Nitrososphaeria</taxon>
        <taxon>Nitrosopumilales</taxon>
        <taxon>Nitrosopumilaceae</taxon>
        <taxon>Nitrosopumilus</taxon>
    </lineage>
</organism>
<dbReference type="SUPFAM" id="SSF52172">
    <property type="entry name" value="CheY-like"/>
    <property type="match status" value="1"/>
</dbReference>
<gene>
    <name evidence="1" type="ORF">NPIRD3C_0946</name>
</gene>
<reference evidence="1 2" key="3">
    <citation type="journal article" date="2019" name="Int. J. Syst. Evol. Microbiol.">
        <title>Nitrosopumilus adriaticus sp. nov. and Nitrosopumilus piranensis sp. nov., two ammonia-oxidizing archaea from the Adriatic Sea and members of the class Nitrososphaeria.</title>
        <authorList>
            <person name="Bayer B."/>
            <person name="Vojvoda J."/>
            <person name="Reinthaler T."/>
            <person name="Reyes C."/>
            <person name="Pinto M."/>
            <person name="Herndl G.J."/>
        </authorList>
    </citation>
    <scope>NUCLEOTIDE SEQUENCE [LARGE SCALE GENOMIC DNA]</scope>
    <source>
        <strain evidence="1 2">D3C</strain>
    </source>
</reference>
<keyword evidence="1" id="KW-0808">Transferase</keyword>
<dbReference type="GO" id="GO:0016301">
    <property type="term" value="F:kinase activity"/>
    <property type="evidence" value="ECO:0007669"/>
    <property type="project" value="UniProtKB-KW"/>
</dbReference>
<dbReference type="EMBL" id="CP010868">
    <property type="protein sequence ID" value="AJM92158.1"/>
    <property type="molecule type" value="Genomic_DNA"/>
</dbReference>
<reference evidence="2" key="1">
    <citation type="submission" date="2015-02" db="EMBL/GenBank/DDBJ databases">
        <title>Characterization of two novel Thaumarchaeota isolated from the Northern Adriatic Sea.</title>
        <authorList>
            <person name="Bayer B."/>
            <person name="Vojvoda J."/>
            <person name="Offre P."/>
            <person name="Srivastava A."/>
            <person name="Elisabeth N."/>
            <person name="Garcia J.A.L."/>
            <person name="Schleper C."/>
            <person name="Herndl G.J."/>
        </authorList>
    </citation>
    <scope>NUCLEOTIDE SEQUENCE [LARGE SCALE GENOMIC DNA]</scope>
    <source>
        <strain evidence="2">D3C</strain>
    </source>
</reference>
<evidence type="ECO:0000313" key="1">
    <source>
        <dbReference type="EMBL" id="AJM92158.1"/>
    </source>
</evidence>
<proteinExistence type="predicted"/>
<dbReference type="KEGG" id="nid:NPIRD3C_0946"/>
<sequence>MFTASSISDHFVNELLSKGAHSCIRKPVDIDVLLEKIERLNE</sequence>
<evidence type="ECO:0000313" key="2">
    <source>
        <dbReference type="Proteomes" id="UP000032027"/>
    </source>
</evidence>
<dbReference type="Proteomes" id="UP000032027">
    <property type="component" value="Chromosome"/>
</dbReference>
<accession>A0A0C5BQX9</accession>
<keyword evidence="1" id="KW-0418">Kinase</keyword>
<protein>
    <submittedName>
        <fullName evidence="1">Sensor histidine kinase/response regulator</fullName>
    </submittedName>
</protein>
<dbReference type="HOGENOM" id="CLU_3245185_0_0_2"/>
<dbReference type="STRING" id="1582439.NPIRD3C_0946"/>
<dbReference type="AlphaFoldDB" id="A0A0C5BQX9"/>
<reference evidence="1 2" key="2">
    <citation type="journal article" date="2016" name="ISME J.">
        <title>Physiological and genomic characterization of two novel marine thaumarchaeal strains indicates niche differentiation.</title>
        <authorList>
            <person name="Bayer B."/>
            <person name="Vojvoda J."/>
            <person name="Offre P."/>
            <person name="Alves R.J."/>
            <person name="Elisabeth N.H."/>
            <person name="Garcia J.A."/>
            <person name="Volland J.M."/>
            <person name="Srivastava A."/>
            <person name="Schleper C."/>
            <person name="Herndl G.J."/>
        </authorList>
    </citation>
    <scope>NUCLEOTIDE SEQUENCE [LARGE SCALE GENOMIC DNA]</scope>
    <source>
        <strain evidence="1 2">D3C</strain>
    </source>
</reference>
<keyword evidence="2" id="KW-1185">Reference proteome</keyword>
<dbReference type="InterPro" id="IPR011006">
    <property type="entry name" value="CheY-like_superfamily"/>
</dbReference>